<dbReference type="GO" id="GO:0042302">
    <property type="term" value="F:structural constituent of cuticle"/>
    <property type="evidence" value="ECO:0007669"/>
    <property type="project" value="UniProtKB-UniRule"/>
</dbReference>
<dbReference type="EnsemblMetazoa" id="XM_022804386">
    <property type="protein sequence ID" value="XP_022660121"/>
    <property type="gene ID" value="LOC111249914"/>
</dbReference>
<dbReference type="InterPro" id="IPR031311">
    <property type="entry name" value="CHIT_BIND_RR_consensus"/>
</dbReference>
<feature type="compositionally biased region" description="Polar residues" evidence="3">
    <location>
        <begin position="54"/>
        <end position="72"/>
    </location>
</feature>
<reference evidence="4" key="1">
    <citation type="submission" date="2021-01" db="UniProtKB">
        <authorList>
            <consortium name="EnsemblMetazoa"/>
        </authorList>
    </citation>
    <scope>IDENTIFICATION</scope>
</reference>
<dbReference type="Pfam" id="PF00379">
    <property type="entry name" value="Chitin_bind_4"/>
    <property type="match status" value="1"/>
</dbReference>
<evidence type="ECO:0008006" key="6">
    <source>
        <dbReference type="Google" id="ProtNLM"/>
    </source>
</evidence>
<dbReference type="PANTHER" id="PTHR12236:SF79">
    <property type="entry name" value="CUTICULAR PROTEIN 50CB-RELATED"/>
    <property type="match status" value="1"/>
</dbReference>
<dbReference type="Proteomes" id="UP000594260">
    <property type="component" value="Unplaced"/>
</dbReference>
<proteinExistence type="predicted"/>
<dbReference type="KEGG" id="vde:111249914"/>
<feature type="region of interest" description="Disordered" evidence="3">
    <location>
        <begin position="39"/>
        <end position="77"/>
    </location>
</feature>
<sequence>MQQHYSSLVSISSQEGATIKMKQAIILAAFVVLSVTGQRPHEDAHGPPEPYQYSYATEDQEGSSTANESTDGSGRIQGEYTISLADGRQRTVTYWADGSGFHADVITNELGTESKSPADVTVRSSAPTGDEAALQFESQRVRAQASSAQPITVPASVRRFFRAA</sequence>
<dbReference type="AlphaFoldDB" id="A0A7M7K3Y8"/>
<dbReference type="RefSeq" id="XP_022660121.1">
    <property type="nucleotide sequence ID" value="XM_022804386.1"/>
</dbReference>
<evidence type="ECO:0000256" key="2">
    <source>
        <dbReference type="PROSITE-ProRule" id="PRU00497"/>
    </source>
</evidence>
<evidence type="ECO:0000256" key="3">
    <source>
        <dbReference type="SAM" id="MobiDB-lite"/>
    </source>
</evidence>
<dbReference type="InterPro" id="IPR051217">
    <property type="entry name" value="Insect_Cuticle_Struc_Prot"/>
</dbReference>
<dbReference type="InterPro" id="IPR000618">
    <property type="entry name" value="Insect_cuticle"/>
</dbReference>
<evidence type="ECO:0000313" key="5">
    <source>
        <dbReference type="Proteomes" id="UP000594260"/>
    </source>
</evidence>
<dbReference type="OMA" id="YSYKHET"/>
<accession>A0A7M7K3Y8</accession>
<name>A0A7M7K3Y8_VARDE</name>
<dbReference type="FunCoup" id="A0A7M7K3Y8">
    <property type="interactions" value="52"/>
</dbReference>
<dbReference type="GeneID" id="111249914"/>
<dbReference type="GO" id="GO:0031012">
    <property type="term" value="C:extracellular matrix"/>
    <property type="evidence" value="ECO:0007669"/>
    <property type="project" value="TreeGrafter"/>
</dbReference>
<dbReference type="PRINTS" id="PR00947">
    <property type="entry name" value="CUTICLE"/>
</dbReference>
<dbReference type="GO" id="GO:0005615">
    <property type="term" value="C:extracellular space"/>
    <property type="evidence" value="ECO:0007669"/>
    <property type="project" value="TreeGrafter"/>
</dbReference>
<dbReference type="OrthoDB" id="6381807at2759"/>
<protein>
    <recommendedName>
        <fullName evidence="6">Cuticle protein 10.9-like</fullName>
    </recommendedName>
</protein>
<dbReference type="PROSITE" id="PS51155">
    <property type="entry name" value="CHIT_BIND_RR_2"/>
    <property type="match status" value="1"/>
</dbReference>
<organism evidence="4 5">
    <name type="scientific">Varroa destructor</name>
    <name type="common">Honeybee mite</name>
    <dbReference type="NCBI Taxonomy" id="109461"/>
    <lineage>
        <taxon>Eukaryota</taxon>
        <taxon>Metazoa</taxon>
        <taxon>Ecdysozoa</taxon>
        <taxon>Arthropoda</taxon>
        <taxon>Chelicerata</taxon>
        <taxon>Arachnida</taxon>
        <taxon>Acari</taxon>
        <taxon>Parasitiformes</taxon>
        <taxon>Mesostigmata</taxon>
        <taxon>Gamasina</taxon>
        <taxon>Dermanyssoidea</taxon>
        <taxon>Varroidae</taxon>
        <taxon>Varroa</taxon>
    </lineage>
</organism>
<evidence type="ECO:0000313" key="4">
    <source>
        <dbReference type="EnsemblMetazoa" id="XP_022660121"/>
    </source>
</evidence>
<keyword evidence="1 2" id="KW-0193">Cuticle</keyword>
<dbReference type="PANTHER" id="PTHR12236">
    <property type="entry name" value="STRUCTURAL CONTITUENT OF CUTICLE"/>
    <property type="match status" value="1"/>
</dbReference>
<dbReference type="InParanoid" id="A0A7M7K3Y8"/>
<keyword evidence="5" id="KW-1185">Reference proteome</keyword>
<evidence type="ECO:0000256" key="1">
    <source>
        <dbReference type="ARBA" id="ARBA00022460"/>
    </source>
</evidence>
<dbReference type="PROSITE" id="PS00233">
    <property type="entry name" value="CHIT_BIND_RR_1"/>
    <property type="match status" value="1"/>
</dbReference>